<dbReference type="PIRSF" id="PIRSF012641">
    <property type="entry name" value="UCP012641"/>
    <property type="match status" value="1"/>
</dbReference>
<dbReference type="RefSeq" id="WP_175225065.1">
    <property type="nucleotide sequence ID" value="NZ_CADIKH010000003.1"/>
</dbReference>
<dbReference type="Pfam" id="PF15887">
    <property type="entry name" value="Peptidase_Mx"/>
    <property type="match status" value="1"/>
</dbReference>
<gene>
    <name evidence="2" type="ORF">LMG29542_00700</name>
</gene>
<organism evidence="2 3">
    <name type="scientific">Paraburkholderia humisilvae</name>
    <dbReference type="NCBI Taxonomy" id="627669"/>
    <lineage>
        <taxon>Bacteria</taxon>
        <taxon>Pseudomonadati</taxon>
        <taxon>Pseudomonadota</taxon>
        <taxon>Betaproteobacteria</taxon>
        <taxon>Burkholderiales</taxon>
        <taxon>Burkholderiaceae</taxon>
        <taxon>Paraburkholderia</taxon>
    </lineage>
</organism>
<sequence length="373" mass="42002">MKPFHCNRCDQRVFFENVRCERCDARLGYVTELREIASFEAAENGLWRSLHPAAPGKLYRPCHNYAVENVCNWMVPADDPAPLCRACRLTRTIPNLSTPENRYYWYRLEIAKRRLLYTLADLGLDFDSRAADPRHGLEFAFLEDPGNGERIITGHTNGRITLNIAEADDAARERMRTAMGEPYRTLLGHFRHESGHYYFERLIAGTPWLIPFRARFGDERANYAAALDTYYRNGAPADWTQRFVSAYATMHPWEDWSETWGHYLLIVDVLDTAASYGLALLPGGPNEPGLTDQTPVAKASFENLMQRWFPLTYALNSLNRSLGMADGYPFALAPPVVDKLKFVHRVIAATAARDAGAEAKTGAQTDAGSATTG</sequence>
<proteinExistence type="predicted"/>
<evidence type="ECO:0000259" key="1">
    <source>
        <dbReference type="Pfam" id="PF10005"/>
    </source>
</evidence>
<dbReference type="Pfam" id="PF10005">
    <property type="entry name" value="Zn_ribbon_DZR_6"/>
    <property type="match status" value="1"/>
</dbReference>
<keyword evidence="3" id="KW-1185">Reference proteome</keyword>
<accession>A0A6J5D6R1</accession>
<dbReference type="InterPro" id="IPR031321">
    <property type="entry name" value="UCP012641"/>
</dbReference>
<dbReference type="InterPro" id="IPR011201">
    <property type="entry name" value="Zinc-ribbon_6_bact"/>
</dbReference>
<evidence type="ECO:0000313" key="3">
    <source>
        <dbReference type="Proteomes" id="UP000494363"/>
    </source>
</evidence>
<feature type="domain" description="Zinc-ribbon" evidence="1">
    <location>
        <begin position="4"/>
        <end position="97"/>
    </location>
</feature>
<dbReference type="AlphaFoldDB" id="A0A6J5D6R1"/>
<reference evidence="2 3" key="1">
    <citation type="submission" date="2020-04" db="EMBL/GenBank/DDBJ databases">
        <authorList>
            <person name="De Canck E."/>
        </authorList>
    </citation>
    <scope>NUCLEOTIDE SEQUENCE [LARGE SCALE GENOMIC DNA]</scope>
    <source>
        <strain evidence="2 3">LMG 29542</strain>
    </source>
</reference>
<dbReference type="Proteomes" id="UP000494363">
    <property type="component" value="Unassembled WGS sequence"/>
</dbReference>
<evidence type="ECO:0000313" key="2">
    <source>
        <dbReference type="EMBL" id="CAB3748545.1"/>
    </source>
</evidence>
<protein>
    <recommendedName>
        <fullName evidence="1">Zinc-ribbon domain-containing protein</fullName>
    </recommendedName>
</protein>
<dbReference type="EMBL" id="CADIKH010000003">
    <property type="protein sequence ID" value="CAB3748545.1"/>
    <property type="molecule type" value="Genomic_DNA"/>
</dbReference>
<name>A0A6J5D6R1_9BURK</name>